<proteinExistence type="predicted"/>
<dbReference type="Proteomes" id="UP000499080">
    <property type="component" value="Unassembled WGS sequence"/>
</dbReference>
<gene>
    <name evidence="1" type="ORF">AVEN_125604_1</name>
</gene>
<accession>A0A4Y2R103</accession>
<evidence type="ECO:0000313" key="2">
    <source>
        <dbReference type="Proteomes" id="UP000499080"/>
    </source>
</evidence>
<sequence length="90" mass="10208">MTRMTSELVPISKLPHHTCGRTFGPYIWFDLQQAHIQGGSSVESGLNLETSGPLISEGNKHQQIEKHGTCTKRVLSNRRHCLLQKKEQNR</sequence>
<dbReference type="EMBL" id="BGPR01015445">
    <property type="protein sequence ID" value="GBN69251.1"/>
    <property type="molecule type" value="Genomic_DNA"/>
</dbReference>
<dbReference type="AlphaFoldDB" id="A0A4Y2R103"/>
<evidence type="ECO:0000313" key="1">
    <source>
        <dbReference type="EMBL" id="GBN69251.1"/>
    </source>
</evidence>
<comment type="caution">
    <text evidence="1">The sequence shown here is derived from an EMBL/GenBank/DDBJ whole genome shotgun (WGS) entry which is preliminary data.</text>
</comment>
<protein>
    <submittedName>
        <fullName evidence="1">Uncharacterized protein</fullName>
    </submittedName>
</protein>
<name>A0A4Y2R103_ARAVE</name>
<keyword evidence="2" id="KW-1185">Reference proteome</keyword>
<organism evidence="1 2">
    <name type="scientific">Araneus ventricosus</name>
    <name type="common">Orbweaver spider</name>
    <name type="synonym">Epeira ventricosa</name>
    <dbReference type="NCBI Taxonomy" id="182803"/>
    <lineage>
        <taxon>Eukaryota</taxon>
        <taxon>Metazoa</taxon>
        <taxon>Ecdysozoa</taxon>
        <taxon>Arthropoda</taxon>
        <taxon>Chelicerata</taxon>
        <taxon>Arachnida</taxon>
        <taxon>Araneae</taxon>
        <taxon>Araneomorphae</taxon>
        <taxon>Entelegynae</taxon>
        <taxon>Araneoidea</taxon>
        <taxon>Araneidae</taxon>
        <taxon>Araneus</taxon>
    </lineage>
</organism>
<reference evidence="1 2" key="1">
    <citation type="journal article" date="2019" name="Sci. Rep.">
        <title>Orb-weaving spider Araneus ventricosus genome elucidates the spidroin gene catalogue.</title>
        <authorList>
            <person name="Kono N."/>
            <person name="Nakamura H."/>
            <person name="Ohtoshi R."/>
            <person name="Moran D.A.P."/>
            <person name="Shinohara A."/>
            <person name="Yoshida Y."/>
            <person name="Fujiwara M."/>
            <person name="Mori M."/>
            <person name="Tomita M."/>
            <person name="Arakawa K."/>
        </authorList>
    </citation>
    <scope>NUCLEOTIDE SEQUENCE [LARGE SCALE GENOMIC DNA]</scope>
</reference>